<evidence type="ECO:0000313" key="1">
    <source>
        <dbReference type="EnsemblProtists" id="HpaP812046"/>
    </source>
</evidence>
<dbReference type="AlphaFoldDB" id="M4BZM3"/>
<organism evidence="1 2">
    <name type="scientific">Hyaloperonospora arabidopsidis (strain Emoy2)</name>
    <name type="common">Downy mildew agent</name>
    <name type="synonym">Peronospora arabidopsidis</name>
    <dbReference type="NCBI Taxonomy" id="559515"/>
    <lineage>
        <taxon>Eukaryota</taxon>
        <taxon>Sar</taxon>
        <taxon>Stramenopiles</taxon>
        <taxon>Oomycota</taxon>
        <taxon>Peronosporomycetes</taxon>
        <taxon>Peronosporales</taxon>
        <taxon>Peronosporaceae</taxon>
        <taxon>Hyaloperonospora</taxon>
    </lineage>
</organism>
<evidence type="ECO:0000313" key="2">
    <source>
        <dbReference type="Proteomes" id="UP000011713"/>
    </source>
</evidence>
<sequence length="61" mass="6912">MTIFDQGKPSGRSLVLTSRDLHGRWTVAVEALFSWCTQLSMFRVSCRSRKCSDYHQGPCCA</sequence>
<protein>
    <submittedName>
        <fullName evidence="1">Uncharacterized protein</fullName>
    </submittedName>
</protein>
<name>M4BZM3_HYAAE</name>
<dbReference type="HOGENOM" id="CLU_2927493_0_0_1"/>
<keyword evidence="2" id="KW-1185">Reference proteome</keyword>
<reference evidence="1" key="2">
    <citation type="submission" date="2015-06" db="UniProtKB">
        <authorList>
            <consortium name="EnsemblProtists"/>
        </authorList>
    </citation>
    <scope>IDENTIFICATION</scope>
    <source>
        <strain evidence="1">Emoy2</strain>
    </source>
</reference>
<dbReference type="Proteomes" id="UP000011713">
    <property type="component" value="Unassembled WGS sequence"/>
</dbReference>
<dbReference type="InParanoid" id="M4BZM3"/>
<dbReference type="EMBL" id="JH598063">
    <property type="status" value="NOT_ANNOTATED_CDS"/>
    <property type="molecule type" value="Genomic_DNA"/>
</dbReference>
<proteinExistence type="predicted"/>
<dbReference type="EnsemblProtists" id="HpaT812046">
    <property type="protein sequence ID" value="HpaP812046"/>
    <property type="gene ID" value="HpaG812046"/>
</dbReference>
<accession>M4BZM3</accession>
<dbReference type="VEuPathDB" id="FungiDB:HpaG812046"/>
<reference evidence="2" key="1">
    <citation type="journal article" date="2010" name="Science">
        <title>Signatures of adaptation to obligate biotrophy in the Hyaloperonospora arabidopsidis genome.</title>
        <authorList>
            <person name="Baxter L."/>
            <person name="Tripathy S."/>
            <person name="Ishaque N."/>
            <person name="Boot N."/>
            <person name="Cabral A."/>
            <person name="Kemen E."/>
            <person name="Thines M."/>
            <person name="Ah-Fong A."/>
            <person name="Anderson R."/>
            <person name="Badejoko W."/>
            <person name="Bittner-Eddy P."/>
            <person name="Boore J.L."/>
            <person name="Chibucos M.C."/>
            <person name="Coates M."/>
            <person name="Dehal P."/>
            <person name="Delehaunty K."/>
            <person name="Dong S."/>
            <person name="Downton P."/>
            <person name="Dumas B."/>
            <person name="Fabro G."/>
            <person name="Fronick C."/>
            <person name="Fuerstenberg S.I."/>
            <person name="Fulton L."/>
            <person name="Gaulin E."/>
            <person name="Govers F."/>
            <person name="Hughes L."/>
            <person name="Humphray S."/>
            <person name="Jiang R.H."/>
            <person name="Judelson H."/>
            <person name="Kamoun S."/>
            <person name="Kyung K."/>
            <person name="Meijer H."/>
            <person name="Minx P."/>
            <person name="Morris P."/>
            <person name="Nelson J."/>
            <person name="Phuntumart V."/>
            <person name="Qutob D."/>
            <person name="Rehmany A."/>
            <person name="Rougon-Cardoso A."/>
            <person name="Ryden P."/>
            <person name="Torto-Alalibo T."/>
            <person name="Studholme D."/>
            <person name="Wang Y."/>
            <person name="Win J."/>
            <person name="Wood J."/>
            <person name="Clifton S.W."/>
            <person name="Rogers J."/>
            <person name="Van den Ackerveken G."/>
            <person name="Jones J.D."/>
            <person name="McDowell J.M."/>
            <person name="Beynon J."/>
            <person name="Tyler B.M."/>
        </authorList>
    </citation>
    <scope>NUCLEOTIDE SEQUENCE [LARGE SCALE GENOMIC DNA]</scope>
    <source>
        <strain evidence="2">Emoy2</strain>
    </source>
</reference>